<evidence type="ECO:0000313" key="3">
    <source>
        <dbReference type="Proteomes" id="UP000251889"/>
    </source>
</evidence>
<dbReference type="EMBL" id="QMFY01000004">
    <property type="protein sequence ID" value="RAW01467.1"/>
    <property type="molecule type" value="Genomic_DNA"/>
</dbReference>
<feature type="transmembrane region" description="Helical" evidence="1">
    <location>
        <begin position="59"/>
        <end position="78"/>
    </location>
</feature>
<sequence>MLAIEIYRVYYIMPFTGSQDSDTLEIAYFIHQNIFYLRTVGIALILFPAWYYYSLGTVVSKVLISAAIVVVLVVAYFLNFKKVADRMFLQPTQKIFAAMDRNQISRDNLVLGVHINGESRAYPIELIGYHRQVRDSLGGQAIMVTYCTACRAGRVYSPEVDGVHENFRLVGMDHFNTMFEDGSTGSWWRQATGEAVIGSQKGKVLKEIPSAQMTLHAWFEKYPNTTVMQPDSTFTEQYALMKNYDEGKSQNYLTRRDSLSWKDKSWVVGVTVANHSRAYDWVELTRQRVINDTLRGLPIVVAIANDSASFYVWQRDTLNFSFDPIAKRLVDQSNSEWSWSGQCIKGPLQGKTLKSLQSYQEFWHSWKTFHPATTKHNSPN</sequence>
<feature type="transmembrane region" description="Helical" evidence="1">
    <location>
        <begin position="35"/>
        <end position="53"/>
    </location>
</feature>
<dbReference type="Pfam" id="PF11376">
    <property type="entry name" value="DUF3179"/>
    <property type="match status" value="1"/>
</dbReference>
<protein>
    <recommendedName>
        <fullName evidence="4">DUF3179 domain-containing protein</fullName>
    </recommendedName>
</protein>
<proteinExistence type="predicted"/>
<comment type="caution">
    <text evidence="2">The sequence shown here is derived from an EMBL/GenBank/DDBJ whole genome shotgun (WGS) entry which is preliminary data.</text>
</comment>
<dbReference type="AlphaFoldDB" id="A0A364Y6M9"/>
<name>A0A364Y6M9_9BACT</name>
<dbReference type="InterPro" id="IPR021516">
    <property type="entry name" value="DUF3179"/>
</dbReference>
<keyword evidence="1" id="KW-0812">Transmembrane</keyword>
<dbReference type="OrthoDB" id="9806357at2"/>
<dbReference type="Proteomes" id="UP000251889">
    <property type="component" value="Unassembled WGS sequence"/>
</dbReference>
<accession>A0A364Y6M9</accession>
<organism evidence="2 3">
    <name type="scientific">Pseudochryseolinea flava</name>
    <dbReference type="NCBI Taxonomy" id="2059302"/>
    <lineage>
        <taxon>Bacteria</taxon>
        <taxon>Pseudomonadati</taxon>
        <taxon>Bacteroidota</taxon>
        <taxon>Cytophagia</taxon>
        <taxon>Cytophagales</taxon>
        <taxon>Fulvivirgaceae</taxon>
        <taxon>Pseudochryseolinea</taxon>
    </lineage>
</organism>
<evidence type="ECO:0000313" key="2">
    <source>
        <dbReference type="EMBL" id="RAW01467.1"/>
    </source>
</evidence>
<gene>
    <name evidence="2" type="ORF">DQQ10_09815</name>
</gene>
<keyword evidence="3" id="KW-1185">Reference proteome</keyword>
<keyword evidence="1" id="KW-1133">Transmembrane helix</keyword>
<keyword evidence="1" id="KW-0472">Membrane</keyword>
<evidence type="ECO:0000256" key="1">
    <source>
        <dbReference type="SAM" id="Phobius"/>
    </source>
</evidence>
<evidence type="ECO:0008006" key="4">
    <source>
        <dbReference type="Google" id="ProtNLM"/>
    </source>
</evidence>
<reference evidence="2 3" key="1">
    <citation type="submission" date="2018-06" db="EMBL/GenBank/DDBJ databases">
        <title>Chryseolinea flavus sp. nov., a member of the phylum Bacteroidetes isolated from soil.</title>
        <authorList>
            <person name="Li Y."/>
            <person name="Wang J."/>
        </authorList>
    </citation>
    <scope>NUCLEOTIDE SEQUENCE [LARGE SCALE GENOMIC DNA]</scope>
    <source>
        <strain evidence="2 3">SDU1-6</strain>
    </source>
</reference>